<dbReference type="NCBIfam" id="NF003971">
    <property type="entry name" value="PRK05465.1"/>
    <property type="match status" value="1"/>
</dbReference>
<evidence type="ECO:0000313" key="8">
    <source>
        <dbReference type="Proteomes" id="UP000244930"/>
    </source>
</evidence>
<dbReference type="GO" id="GO:0009350">
    <property type="term" value="C:ethanolamine ammonia-lyase complex"/>
    <property type="evidence" value="ECO:0007669"/>
    <property type="project" value="UniProtKB-UniRule"/>
</dbReference>
<dbReference type="AlphaFoldDB" id="A0A2U8GQY2"/>
<feature type="region of interest" description="Disordered" evidence="6">
    <location>
        <begin position="255"/>
        <end position="275"/>
    </location>
</feature>
<accession>A0A2U8GQY2</accession>
<dbReference type="Gene3D" id="1.10.30.40">
    <property type="entry name" value="Ethanolamine ammonia-lyase light chain (EutC), N-terminal domain"/>
    <property type="match status" value="1"/>
</dbReference>
<evidence type="ECO:0000256" key="3">
    <source>
        <dbReference type="ARBA" id="ARBA00023285"/>
    </source>
</evidence>
<evidence type="ECO:0000256" key="5">
    <source>
        <dbReference type="HAMAP-Rule" id="MF_00601"/>
    </source>
</evidence>
<comment type="cofactor">
    <cofactor evidence="5">
        <name>adenosylcob(III)alamin</name>
        <dbReference type="ChEBI" id="CHEBI:18408"/>
    </cofactor>
    <text evidence="5">Binds between the large and small subunits.</text>
</comment>
<evidence type="ECO:0000256" key="4">
    <source>
        <dbReference type="ARBA" id="ARBA00024446"/>
    </source>
</evidence>
<dbReference type="KEGG" id="acom:CEW83_13490"/>
<dbReference type="EC" id="4.3.1.7" evidence="5"/>
<dbReference type="PANTHER" id="PTHR39330:SF1">
    <property type="entry name" value="ETHANOLAMINE AMMONIA-LYASE SMALL SUBUNIT"/>
    <property type="match status" value="1"/>
</dbReference>
<comment type="subcellular location">
    <subcellularLocation>
        <location evidence="5">Bacterial microcompartment</location>
    </subcellularLocation>
</comment>
<evidence type="ECO:0000256" key="2">
    <source>
        <dbReference type="ARBA" id="ARBA00023239"/>
    </source>
</evidence>
<keyword evidence="8" id="KW-1185">Reference proteome</keyword>
<feature type="binding site" evidence="5">
    <location>
        <position position="167"/>
    </location>
    <ligand>
        <name>adenosylcob(III)alamin</name>
        <dbReference type="ChEBI" id="CHEBI:18408"/>
    </ligand>
</feature>
<dbReference type="GO" id="GO:0046336">
    <property type="term" value="P:ethanolamine catabolic process"/>
    <property type="evidence" value="ECO:0007669"/>
    <property type="project" value="UniProtKB-UniRule"/>
</dbReference>
<keyword evidence="3 5" id="KW-0170">Cobalt</keyword>
<organism evidence="7 8">
    <name type="scientific">Parazoarcus communis</name>
    <dbReference type="NCBI Taxonomy" id="41977"/>
    <lineage>
        <taxon>Bacteria</taxon>
        <taxon>Pseudomonadati</taxon>
        <taxon>Pseudomonadota</taxon>
        <taxon>Betaproteobacteria</taxon>
        <taxon>Rhodocyclales</taxon>
        <taxon>Zoogloeaceae</taxon>
        <taxon>Parazoarcus</taxon>
    </lineage>
</organism>
<proteinExistence type="inferred from homology"/>
<dbReference type="InterPro" id="IPR042255">
    <property type="entry name" value="EutC_N"/>
</dbReference>
<dbReference type="RefSeq" id="WP_108949812.1">
    <property type="nucleotide sequence ID" value="NZ_CP022187.1"/>
</dbReference>
<comment type="subunit">
    <text evidence="5">The basic unit is a heterodimer which dimerizes to form tetramers. The heterotetramers trimerize; 6 large subunits form a core ring with 6 small subunits projecting outwards.</text>
</comment>
<gene>
    <name evidence="5" type="primary">eutC</name>
    <name evidence="7" type="ORF">CEW83_13490</name>
</gene>
<comment type="function">
    <text evidence="5">Catalyzes the deamination of various vicinal amino-alcohols to oxo compounds. Allows this organism to utilize ethanolamine as the sole source of nitrogen and carbon in the presence of external vitamin B12.</text>
</comment>
<feature type="binding site" evidence="5">
    <location>
        <position position="217"/>
    </location>
    <ligand>
        <name>adenosylcob(III)alamin</name>
        <dbReference type="ChEBI" id="CHEBI:18408"/>
    </ligand>
</feature>
<keyword evidence="4 5" id="KW-1283">Bacterial microcompartment</keyword>
<name>A0A2U8GQY2_9RHOO</name>
<dbReference type="InterPro" id="IPR042251">
    <property type="entry name" value="EutC_C"/>
</dbReference>
<evidence type="ECO:0000313" key="7">
    <source>
        <dbReference type="EMBL" id="AWI76109.1"/>
    </source>
</evidence>
<comment type="similarity">
    <text evidence="5">Belongs to the EutC family.</text>
</comment>
<comment type="pathway">
    <text evidence="5">Amine and polyamine degradation; ethanolamine degradation.</text>
</comment>
<dbReference type="UniPathway" id="UPA00560"/>
<dbReference type="PANTHER" id="PTHR39330">
    <property type="entry name" value="ETHANOLAMINE AMMONIA-LYASE LIGHT CHAIN"/>
    <property type="match status" value="1"/>
</dbReference>
<keyword evidence="1 5" id="KW-0846">Cobalamin</keyword>
<protein>
    <recommendedName>
        <fullName evidence="5">Ethanolamine ammonia-lyase small subunit</fullName>
        <shortName evidence="5">EAL small subunit</shortName>
        <ecNumber evidence="5">4.3.1.7</ecNumber>
    </recommendedName>
</protein>
<dbReference type="GO" id="GO:0031471">
    <property type="term" value="C:ethanolamine degradation polyhedral organelle"/>
    <property type="evidence" value="ECO:0007669"/>
    <property type="project" value="UniProtKB-UniRule"/>
</dbReference>
<dbReference type="PIRSF" id="PIRSF018982">
    <property type="entry name" value="EutC"/>
    <property type="match status" value="1"/>
</dbReference>
<evidence type="ECO:0000256" key="6">
    <source>
        <dbReference type="SAM" id="MobiDB-lite"/>
    </source>
</evidence>
<keyword evidence="2 5" id="KW-0456">Lyase</keyword>
<dbReference type="GO" id="GO:0008851">
    <property type="term" value="F:ethanolamine ammonia-lyase activity"/>
    <property type="evidence" value="ECO:0007669"/>
    <property type="project" value="UniProtKB-UniRule"/>
</dbReference>
<dbReference type="Gene3D" id="3.40.50.11240">
    <property type="entry name" value="Ethanolamine ammonia-lyase light chain (EutC)"/>
    <property type="match status" value="1"/>
</dbReference>
<feature type="region of interest" description="Disordered" evidence="6">
    <location>
        <begin position="1"/>
        <end position="21"/>
    </location>
</feature>
<feature type="binding site" evidence="5">
    <location>
        <position position="188"/>
    </location>
    <ligand>
        <name>adenosylcob(III)alamin</name>
        <dbReference type="ChEBI" id="CHEBI:18408"/>
    </ligand>
</feature>
<dbReference type="HAMAP" id="MF_00601">
    <property type="entry name" value="EutC"/>
    <property type="match status" value="1"/>
</dbReference>
<reference evidence="7 8" key="1">
    <citation type="submission" date="2017-06" db="EMBL/GenBank/DDBJ databases">
        <title>Azoarcus.</title>
        <authorList>
            <person name="Woo J.-H."/>
            <person name="Kim H.-S."/>
        </authorList>
    </citation>
    <scope>NUCLEOTIDE SEQUENCE [LARGE SCALE GENOMIC DNA]</scope>
    <source>
        <strain evidence="7 8">TSPY31</strain>
    </source>
</reference>
<comment type="catalytic activity">
    <reaction evidence="5">
        <text>ethanolamine = acetaldehyde + NH4(+)</text>
        <dbReference type="Rhea" id="RHEA:15313"/>
        <dbReference type="ChEBI" id="CHEBI:15343"/>
        <dbReference type="ChEBI" id="CHEBI:28938"/>
        <dbReference type="ChEBI" id="CHEBI:57603"/>
        <dbReference type="EC" id="4.3.1.7"/>
    </reaction>
</comment>
<dbReference type="GO" id="GO:0031419">
    <property type="term" value="F:cobalamin binding"/>
    <property type="evidence" value="ECO:0007669"/>
    <property type="project" value="UniProtKB-UniRule"/>
</dbReference>
<dbReference type="GO" id="GO:0006520">
    <property type="term" value="P:amino acid metabolic process"/>
    <property type="evidence" value="ECO:0007669"/>
    <property type="project" value="InterPro"/>
</dbReference>
<dbReference type="Proteomes" id="UP000244930">
    <property type="component" value="Chromosome"/>
</dbReference>
<dbReference type="EMBL" id="CP022187">
    <property type="protein sequence ID" value="AWI76109.1"/>
    <property type="molecule type" value="Genomic_DNA"/>
</dbReference>
<sequence>MASKDIDPRHDTAPERVAQDPWSGLRRYTAARLALGRSGASLPTREVLGFGLAHAQARDAVHLPLDLAALAKGLTERGLASVTVASQATDRAAYLLRPDLGRRLDPADAKRLAERQDAPFELLLVIADGLSSMAIERHALPLVDAICASQPEGWRPGPVVLARQARVALGDEIGAALRAPMVAVLVGERPGLSAPDSLGIYLTLGPRPGCMDAERNCISNVRPAGLAYPAAARKLWWLCQAGRQLGQTGVALKDNSDAAPLADPGTPDALTEPDA</sequence>
<dbReference type="InterPro" id="IPR009246">
    <property type="entry name" value="EutC"/>
</dbReference>
<dbReference type="Pfam" id="PF05985">
    <property type="entry name" value="EutC"/>
    <property type="match status" value="1"/>
</dbReference>
<feature type="compositionally biased region" description="Basic and acidic residues" evidence="6">
    <location>
        <begin position="1"/>
        <end position="18"/>
    </location>
</feature>
<evidence type="ECO:0000256" key="1">
    <source>
        <dbReference type="ARBA" id="ARBA00022628"/>
    </source>
</evidence>